<comment type="caution">
    <text evidence="2">The sequence shown here is derived from an EMBL/GenBank/DDBJ whole genome shotgun (WGS) entry which is preliminary data.</text>
</comment>
<dbReference type="Proteomes" id="UP000823775">
    <property type="component" value="Unassembled WGS sequence"/>
</dbReference>
<sequence length="126" mass="13567">MGPKGLPKAMVKSQEPKRGSSQAEAENYDYVNCDSENSVVDDDSFLLPKNIEETTPTQHPSVESRHKFESKDQTRGTAAARGRDAHGEADPGKGCGVAYDEAAARCGSKARLIFLIAGSNILSRLE</sequence>
<dbReference type="EMBL" id="JACEIK010011489">
    <property type="protein sequence ID" value="MCE3215714.1"/>
    <property type="molecule type" value="Genomic_DNA"/>
</dbReference>
<protein>
    <submittedName>
        <fullName evidence="2">Uncharacterized protein</fullName>
    </submittedName>
</protein>
<feature type="region of interest" description="Disordered" evidence="1">
    <location>
        <begin position="1"/>
        <end position="26"/>
    </location>
</feature>
<feature type="region of interest" description="Disordered" evidence="1">
    <location>
        <begin position="49"/>
        <end position="94"/>
    </location>
</feature>
<proteinExistence type="predicted"/>
<reference evidence="2 3" key="1">
    <citation type="journal article" date="2021" name="BMC Genomics">
        <title>Datura genome reveals duplications of psychoactive alkaloid biosynthetic genes and high mutation rate following tissue culture.</title>
        <authorList>
            <person name="Rajewski A."/>
            <person name="Carter-House D."/>
            <person name="Stajich J."/>
            <person name="Litt A."/>
        </authorList>
    </citation>
    <scope>NUCLEOTIDE SEQUENCE [LARGE SCALE GENOMIC DNA]</scope>
    <source>
        <strain evidence="2">AR-01</strain>
    </source>
</reference>
<feature type="compositionally biased region" description="Basic and acidic residues" evidence="1">
    <location>
        <begin position="62"/>
        <end position="74"/>
    </location>
</feature>
<accession>A0ABS8WW38</accession>
<organism evidence="2 3">
    <name type="scientific">Datura stramonium</name>
    <name type="common">Jimsonweed</name>
    <name type="synonym">Common thornapple</name>
    <dbReference type="NCBI Taxonomy" id="4076"/>
    <lineage>
        <taxon>Eukaryota</taxon>
        <taxon>Viridiplantae</taxon>
        <taxon>Streptophyta</taxon>
        <taxon>Embryophyta</taxon>
        <taxon>Tracheophyta</taxon>
        <taxon>Spermatophyta</taxon>
        <taxon>Magnoliopsida</taxon>
        <taxon>eudicotyledons</taxon>
        <taxon>Gunneridae</taxon>
        <taxon>Pentapetalae</taxon>
        <taxon>asterids</taxon>
        <taxon>lamiids</taxon>
        <taxon>Solanales</taxon>
        <taxon>Solanaceae</taxon>
        <taxon>Solanoideae</taxon>
        <taxon>Datureae</taxon>
        <taxon>Datura</taxon>
    </lineage>
</organism>
<evidence type="ECO:0000313" key="2">
    <source>
        <dbReference type="EMBL" id="MCE3215714.1"/>
    </source>
</evidence>
<name>A0ABS8WW38_DATST</name>
<evidence type="ECO:0000313" key="3">
    <source>
        <dbReference type="Proteomes" id="UP000823775"/>
    </source>
</evidence>
<feature type="compositionally biased region" description="Basic and acidic residues" evidence="1">
    <location>
        <begin position="81"/>
        <end position="91"/>
    </location>
</feature>
<keyword evidence="3" id="KW-1185">Reference proteome</keyword>
<evidence type="ECO:0000256" key="1">
    <source>
        <dbReference type="SAM" id="MobiDB-lite"/>
    </source>
</evidence>
<gene>
    <name evidence="2" type="ORF">HAX54_003261</name>
</gene>